<dbReference type="Proteomes" id="UP000198704">
    <property type="component" value="Unassembled WGS sequence"/>
</dbReference>
<evidence type="ECO:0000256" key="1">
    <source>
        <dbReference type="ARBA" id="ARBA00010996"/>
    </source>
</evidence>
<feature type="binding site" evidence="3">
    <location>
        <position position="71"/>
    </location>
    <ligand>
        <name>Cu cation</name>
        <dbReference type="ChEBI" id="CHEBI:23378"/>
    </ligand>
</feature>
<gene>
    <name evidence="5" type="ORF">SAMN05216360_11155</name>
</gene>
<dbReference type="RefSeq" id="WP_091718170.1">
    <property type="nucleotide sequence ID" value="NZ_FNHS01000011.1"/>
</dbReference>
<reference evidence="6" key="1">
    <citation type="submission" date="2016-10" db="EMBL/GenBank/DDBJ databases">
        <authorList>
            <person name="Varghese N."/>
            <person name="Submissions S."/>
        </authorList>
    </citation>
    <scope>NUCLEOTIDE SEQUENCE [LARGE SCALE GENOMIC DNA]</scope>
    <source>
        <strain evidence="6">BL47</strain>
    </source>
</reference>
<dbReference type="AlphaFoldDB" id="A0A1H0E531"/>
<evidence type="ECO:0000256" key="3">
    <source>
        <dbReference type="PIRSR" id="PIRSR603782-1"/>
    </source>
</evidence>
<dbReference type="Gene3D" id="3.40.30.10">
    <property type="entry name" value="Glutaredoxin"/>
    <property type="match status" value="1"/>
</dbReference>
<feature type="binding site" evidence="3">
    <location>
        <position position="159"/>
    </location>
    <ligand>
        <name>Cu cation</name>
        <dbReference type="ChEBI" id="CHEBI:23378"/>
    </ligand>
</feature>
<name>A0A1H0E531_9HYPH</name>
<organism evidence="5 6">
    <name type="scientific">Methylobacterium phyllostachyos</name>
    <dbReference type="NCBI Taxonomy" id="582672"/>
    <lineage>
        <taxon>Bacteria</taxon>
        <taxon>Pseudomonadati</taxon>
        <taxon>Pseudomonadota</taxon>
        <taxon>Alphaproteobacteria</taxon>
        <taxon>Hyphomicrobiales</taxon>
        <taxon>Methylobacteriaceae</taxon>
        <taxon>Methylobacterium</taxon>
    </lineage>
</organism>
<dbReference type="GO" id="GO:0046872">
    <property type="term" value="F:metal ion binding"/>
    <property type="evidence" value="ECO:0007669"/>
    <property type="project" value="UniProtKB-KW"/>
</dbReference>
<keyword evidence="6" id="KW-1185">Reference proteome</keyword>
<evidence type="ECO:0000313" key="5">
    <source>
        <dbReference type="EMBL" id="SDN77472.1"/>
    </source>
</evidence>
<dbReference type="OrthoDB" id="9790194at2"/>
<dbReference type="Pfam" id="PF02630">
    <property type="entry name" value="SCO1-SenC"/>
    <property type="match status" value="1"/>
</dbReference>
<dbReference type="PANTHER" id="PTHR12151">
    <property type="entry name" value="ELECTRON TRANSPORT PROTIN SCO1/SENC FAMILY MEMBER"/>
    <property type="match status" value="1"/>
</dbReference>
<dbReference type="FunFam" id="3.40.30.10:FF:000013">
    <property type="entry name" value="Blast:Protein SCO1 homolog, mitochondrial"/>
    <property type="match status" value="1"/>
</dbReference>
<feature type="binding site" evidence="3">
    <location>
        <position position="75"/>
    </location>
    <ligand>
        <name>Cu cation</name>
        <dbReference type="ChEBI" id="CHEBI:23378"/>
    </ligand>
</feature>
<dbReference type="STRING" id="582672.SAMN05216360_11155"/>
<dbReference type="EMBL" id="FNHS01000011">
    <property type="protein sequence ID" value="SDN77472.1"/>
    <property type="molecule type" value="Genomic_DNA"/>
</dbReference>
<evidence type="ECO:0000256" key="4">
    <source>
        <dbReference type="PIRSR" id="PIRSR603782-2"/>
    </source>
</evidence>
<dbReference type="CDD" id="cd02968">
    <property type="entry name" value="SCO"/>
    <property type="match status" value="1"/>
</dbReference>
<keyword evidence="4" id="KW-1015">Disulfide bond</keyword>
<proteinExistence type="inferred from homology"/>
<evidence type="ECO:0000256" key="2">
    <source>
        <dbReference type="ARBA" id="ARBA00023008"/>
    </source>
</evidence>
<feature type="disulfide bond" description="Redox-active" evidence="4">
    <location>
        <begin position="71"/>
        <end position="75"/>
    </location>
</feature>
<accession>A0A1H0E531</accession>
<dbReference type="InterPro" id="IPR036249">
    <property type="entry name" value="Thioredoxin-like_sf"/>
</dbReference>
<protein>
    <submittedName>
        <fullName evidence="5">Protein SCO1/2</fullName>
    </submittedName>
</protein>
<keyword evidence="2 3" id="KW-0186">Copper</keyword>
<dbReference type="InterPro" id="IPR003782">
    <property type="entry name" value="SCO1/SenC"/>
</dbReference>
<keyword evidence="3" id="KW-0479">Metal-binding</keyword>
<comment type="similarity">
    <text evidence="1">Belongs to the SCO1/2 family.</text>
</comment>
<dbReference type="SUPFAM" id="SSF52833">
    <property type="entry name" value="Thioredoxin-like"/>
    <property type="match status" value="1"/>
</dbReference>
<sequence>MRRALIPLLAFCLGLVGITGAAVFAVMPDKAPVGVPGVGGPFTLVDQDGRTVTERDFAGAPHLVFFGFTHCPDVCPTTLQQVSDVLAALGPKAAHMRVAFVTVDPERDDPASLKAYLSSFDPRITGLTGSPEQVAAAEKAYRAYARKVPAKDGDYTMEHTAIVYVMDAQNRFLGALDLSRPAADTAAQLAKKI</sequence>
<evidence type="ECO:0000313" key="6">
    <source>
        <dbReference type="Proteomes" id="UP000198704"/>
    </source>
</evidence>
<dbReference type="PANTHER" id="PTHR12151:SF25">
    <property type="entry name" value="LINALOOL DEHYDRATASE_ISOMERASE DOMAIN-CONTAINING PROTEIN"/>
    <property type="match status" value="1"/>
</dbReference>